<protein>
    <submittedName>
        <fullName evidence="7">TetR/AcrR family transcriptional regulator</fullName>
    </submittedName>
</protein>
<dbReference type="PROSITE" id="PS50977">
    <property type="entry name" value="HTH_TETR_2"/>
    <property type="match status" value="1"/>
</dbReference>
<dbReference type="PANTHER" id="PTHR30055">
    <property type="entry name" value="HTH-TYPE TRANSCRIPTIONAL REGULATOR RUTR"/>
    <property type="match status" value="1"/>
</dbReference>
<feature type="domain" description="HTH tetR-type" evidence="6">
    <location>
        <begin position="20"/>
        <end position="80"/>
    </location>
</feature>
<evidence type="ECO:0000313" key="7">
    <source>
        <dbReference type="EMBL" id="KAA9107701.1"/>
    </source>
</evidence>
<dbReference type="InterPro" id="IPR039538">
    <property type="entry name" value="BetI_C"/>
</dbReference>
<dbReference type="SUPFAM" id="SSF46689">
    <property type="entry name" value="Homeodomain-like"/>
    <property type="match status" value="1"/>
</dbReference>
<keyword evidence="2" id="KW-0805">Transcription regulation</keyword>
<dbReference type="Pfam" id="PF00440">
    <property type="entry name" value="TetR_N"/>
    <property type="match status" value="1"/>
</dbReference>
<evidence type="ECO:0000259" key="6">
    <source>
        <dbReference type="PROSITE" id="PS50977"/>
    </source>
</evidence>
<keyword evidence="3 5" id="KW-0238">DNA-binding</keyword>
<evidence type="ECO:0000256" key="3">
    <source>
        <dbReference type="ARBA" id="ARBA00023125"/>
    </source>
</evidence>
<dbReference type="PRINTS" id="PR00455">
    <property type="entry name" value="HTHTETR"/>
</dbReference>
<keyword evidence="1" id="KW-0678">Repressor</keyword>
<dbReference type="GO" id="GO:0003700">
    <property type="term" value="F:DNA-binding transcription factor activity"/>
    <property type="evidence" value="ECO:0007669"/>
    <property type="project" value="TreeGrafter"/>
</dbReference>
<keyword evidence="8" id="KW-1185">Reference proteome</keyword>
<dbReference type="InterPro" id="IPR009057">
    <property type="entry name" value="Homeodomain-like_sf"/>
</dbReference>
<dbReference type="Gene3D" id="1.10.357.10">
    <property type="entry name" value="Tetracycline Repressor, domain 2"/>
    <property type="match status" value="1"/>
</dbReference>
<dbReference type="PANTHER" id="PTHR30055:SF234">
    <property type="entry name" value="HTH-TYPE TRANSCRIPTIONAL REGULATOR BETI"/>
    <property type="match status" value="1"/>
</dbReference>
<dbReference type="InterPro" id="IPR036271">
    <property type="entry name" value="Tet_transcr_reg_TetR-rel_C_sf"/>
</dbReference>
<gene>
    <name evidence="7" type="ORF">F6B43_09630</name>
</gene>
<reference evidence="8" key="1">
    <citation type="submission" date="2019-09" db="EMBL/GenBank/DDBJ databases">
        <title>Mumia zhuanghuii sp. nov. isolated from the intestinal contents of plateau pika (Ochotona curzoniae) in the Qinghai-Tibet plateau of China.</title>
        <authorList>
            <person name="Tian Z."/>
        </authorList>
    </citation>
    <scope>NUCLEOTIDE SEQUENCE [LARGE SCALE GENOMIC DNA]</scope>
    <source>
        <strain evidence="8">JCM 30598</strain>
    </source>
</reference>
<dbReference type="Pfam" id="PF13977">
    <property type="entry name" value="TetR_C_6"/>
    <property type="match status" value="1"/>
</dbReference>
<dbReference type="OrthoDB" id="7505659at2"/>
<proteinExistence type="predicted"/>
<dbReference type="InterPro" id="IPR001647">
    <property type="entry name" value="HTH_TetR"/>
</dbReference>
<dbReference type="GO" id="GO:0000976">
    <property type="term" value="F:transcription cis-regulatory region binding"/>
    <property type="evidence" value="ECO:0007669"/>
    <property type="project" value="TreeGrafter"/>
</dbReference>
<dbReference type="AlphaFoldDB" id="A0A5J5IZG5"/>
<organism evidence="7 8">
    <name type="scientific">Microbacterium rhizomatis</name>
    <dbReference type="NCBI Taxonomy" id="1631477"/>
    <lineage>
        <taxon>Bacteria</taxon>
        <taxon>Bacillati</taxon>
        <taxon>Actinomycetota</taxon>
        <taxon>Actinomycetes</taxon>
        <taxon>Micrococcales</taxon>
        <taxon>Microbacteriaceae</taxon>
        <taxon>Microbacterium</taxon>
    </lineage>
</organism>
<evidence type="ECO:0000313" key="8">
    <source>
        <dbReference type="Proteomes" id="UP000325827"/>
    </source>
</evidence>
<sequence length="206" mass="22336">MDPVSAPRARRARGPYAKTAATRAAILDAALEVFAEAGYRGGSLRHIAERVGMSEPALMHHFHSKAGLLQGVLDHRDQRSYAIAPIDRLPGEQSIRGLIALVRHNASTPGVVELYAILAAEATSDSHPAHGYFVSRYEFVRASIVDSFRQLEEEGQLAAGVTPQSAADATIAIMDGLQVQWLLDRGALDMADELAAFLRIITRLEL</sequence>
<dbReference type="SUPFAM" id="SSF48498">
    <property type="entry name" value="Tetracyclin repressor-like, C-terminal domain"/>
    <property type="match status" value="1"/>
</dbReference>
<accession>A0A5J5IZG5</accession>
<evidence type="ECO:0000256" key="1">
    <source>
        <dbReference type="ARBA" id="ARBA00022491"/>
    </source>
</evidence>
<feature type="DNA-binding region" description="H-T-H motif" evidence="5">
    <location>
        <begin position="43"/>
        <end position="62"/>
    </location>
</feature>
<evidence type="ECO:0000256" key="4">
    <source>
        <dbReference type="ARBA" id="ARBA00023163"/>
    </source>
</evidence>
<dbReference type="Proteomes" id="UP000325827">
    <property type="component" value="Unassembled WGS sequence"/>
</dbReference>
<dbReference type="InterPro" id="IPR050109">
    <property type="entry name" value="HTH-type_TetR-like_transc_reg"/>
</dbReference>
<evidence type="ECO:0000256" key="5">
    <source>
        <dbReference type="PROSITE-ProRule" id="PRU00335"/>
    </source>
</evidence>
<comment type="caution">
    <text evidence="7">The sequence shown here is derived from an EMBL/GenBank/DDBJ whole genome shotgun (WGS) entry which is preliminary data.</text>
</comment>
<name>A0A5J5IZG5_9MICO</name>
<dbReference type="EMBL" id="VYSA01000002">
    <property type="protein sequence ID" value="KAA9107701.1"/>
    <property type="molecule type" value="Genomic_DNA"/>
</dbReference>
<dbReference type="RefSeq" id="WP_150448736.1">
    <property type="nucleotide sequence ID" value="NZ_VYSA01000002.1"/>
</dbReference>
<keyword evidence="4" id="KW-0804">Transcription</keyword>
<evidence type="ECO:0000256" key="2">
    <source>
        <dbReference type="ARBA" id="ARBA00023015"/>
    </source>
</evidence>